<dbReference type="InterPro" id="IPR002577">
    <property type="entry name" value="HTH_HxlR"/>
</dbReference>
<dbReference type="PANTHER" id="PTHR33204:SF18">
    <property type="entry name" value="TRANSCRIPTIONAL REGULATORY PROTEIN"/>
    <property type="match status" value="1"/>
</dbReference>
<accession>A0A1G8M1K8</accession>
<evidence type="ECO:0000313" key="6">
    <source>
        <dbReference type="EMBL" id="SDI61280.1"/>
    </source>
</evidence>
<keyword evidence="1" id="KW-0805">Transcription regulation</keyword>
<dbReference type="SUPFAM" id="SSF46785">
    <property type="entry name" value="Winged helix' DNA-binding domain"/>
    <property type="match status" value="1"/>
</dbReference>
<evidence type="ECO:0000313" key="7">
    <source>
        <dbReference type="Proteomes" id="UP000199202"/>
    </source>
</evidence>
<evidence type="ECO:0000256" key="1">
    <source>
        <dbReference type="ARBA" id="ARBA00023015"/>
    </source>
</evidence>
<dbReference type="RefSeq" id="WP_090931691.1">
    <property type="nucleotide sequence ID" value="NZ_FNDJ01000006.1"/>
</dbReference>
<dbReference type="OrthoDB" id="3526217at2"/>
<dbReference type="EMBL" id="FNDJ01000006">
    <property type="protein sequence ID" value="SDI61280.1"/>
    <property type="molecule type" value="Genomic_DNA"/>
</dbReference>
<evidence type="ECO:0000259" key="5">
    <source>
        <dbReference type="PROSITE" id="PS51118"/>
    </source>
</evidence>
<keyword evidence="2 6" id="KW-0238">DNA-binding</keyword>
<name>A0A1G8M1K8_9ACTN</name>
<dbReference type="STRING" id="633440.SAMN05421869_106260"/>
<dbReference type="Proteomes" id="UP000199202">
    <property type="component" value="Unassembled WGS sequence"/>
</dbReference>
<dbReference type="PANTHER" id="PTHR33204">
    <property type="entry name" value="TRANSCRIPTIONAL REGULATOR, MARR FAMILY"/>
    <property type="match status" value="1"/>
</dbReference>
<dbReference type="AlphaFoldDB" id="A0A1G8M1K8"/>
<organism evidence="6 7">
    <name type="scientific">Nonomuraea jiangxiensis</name>
    <dbReference type="NCBI Taxonomy" id="633440"/>
    <lineage>
        <taxon>Bacteria</taxon>
        <taxon>Bacillati</taxon>
        <taxon>Actinomycetota</taxon>
        <taxon>Actinomycetes</taxon>
        <taxon>Streptosporangiales</taxon>
        <taxon>Streptosporangiaceae</taxon>
        <taxon>Nonomuraea</taxon>
    </lineage>
</organism>
<sequence length="185" mass="20227">MTLPSTYADRNCSLARTLEVVGERWTLLIIRDAFFGVRRFGDFVAQLKIPRAVLTSRLKSLVQEGVLVREDDASGGVEYRLTAKGEALWPVLRALMSWGDTFYSPAGAKRAFRHDEDGGLLDHEGRCQDCGSTVPVPQIRLEPGPGFEPEGPEGDAVSSAINTPRRLLQPITAPRPIPAGRGELS</sequence>
<evidence type="ECO:0000256" key="3">
    <source>
        <dbReference type="ARBA" id="ARBA00023163"/>
    </source>
</evidence>
<protein>
    <submittedName>
        <fullName evidence="6">DNA-binding transcriptional regulator, HxlR family</fullName>
    </submittedName>
</protein>
<keyword evidence="3" id="KW-0804">Transcription</keyword>
<dbReference type="PROSITE" id="PS51118">
    <property type="entry name" value="HTH_HXLR"/>
    <property type="match status" value="1"/>
</dbReference>
<dbReference type="InterPro" id="IPR036388">
    <property type="entry name" value="WH-like_DNA-bd_sf"/>
</dbReference>
<dbReference type="GO" id="GO:0003677">
    <property type="term" value="F:DNA binding"/>
    <property type="evidence" value="ECO:0007669"/>
    <property type="project" value="UniProtKB-KW"/>
</dbReference>
<dbReference type="InterPro" id="IPR036390">
    <property type="entry name" value="WH_DNA-bd_sf"/>
</dbReference>
<dbReference type="Gene3D" id="1.10.10.10">
    <property type="entry name" value="Winged helix-like DNA-binding domain superfamily/Winged helix DNA-binding domain"/>
    <property type="match status" value="1"/>
</dbReference>
<feature type="region of interest" description="Disordered" evidence="4">
    <location>
        <begin position="143"/>
        <end position="185"/>
    </location>
</feature>
<reference evidence="6 7" key="1">
    <citation type="submission" date="2016-10" db="EMBL/GenBank/DDBJ databases">
        <authorList>
            <person name="de Groot N.N."/>
        </authorList>
    </citation>
    <scope>NUCLEOTIDE SEQUENCE [LARGE SCALE GENOMIC DNA]</scope>
    <source>
        <strain evidence="6 7">CGMCC 4.6533</strain>
    </source>
</reference>
<evidence type="ECO:0000256" key="2">
    <source>
        <dbReference type="ARBA" id="ARBA00023125"/>
    </source>
</evidence>
<gene>
    <name evidence="6" type="ORF">SAMN05421869_106260</name>
</gene>
<evidence type="ECO:0000256" key="4">
    <source>
        <dbReference type="SAM" id="MobiDB-lite"/>
    </source>
</evidence>
<dbReference type="Pfam" id="PF01638">
    <property type="entry name" value="HxlR"/>
    <property type="match status" value="1"/>
</dbReference>
<feature type="domain" description="HTH hxlR-type" evidence="5">
    <location>
        <begin position="12"/>
        <end position="107"/>
    </location>
</feature>
<keyword evidence="7" id="KW-1185">Reference proteome</keyword>
<proteinExistence type="predicted"/>